<name>A0A2T0XRX8_9BACT</name>
<evidence type="ECO:0000313" key="2">
    <source>
        <dbReference type="Proteomes" id="UP000252733"/>
    </source>
</evidence>
<dbReference type="Proteomes" id="UP000252733">
    <property type="component" value="Unassembled WGS sequence"/>
</dbReference>
<gene>
    <name evidence="1" type="ORF">DFO77_11790</name>
</gene>
<accession>A0A2T0XRX8</accession>
<dbReference type="AlphaFoldDB" id="A0A2T0XRX8"/>
<sequence length="93" mass="11124">MLLSAVQKATLLELFRIGKWLVLFFLQNRLFFNRDEWSYAFLFYWVLALSPLSQRDEENEKTYAQEFVFDTSILLSAALRSSKSEYEIQTFHL</sequence>
<proteinExistence type="predicted"/>
<comment type="caution">
    <text evidence="1">The sequence shown here is derived from an EMBL/GenBank/DDBJ whole genome shotgun (WGS) entry which is preliminary data.</text>
</comment>
<reference evidence="1 2" key="1">
    <citation type="submission" date="2018-07" db="EMBL/GenBank/DDBJ databases">
        <title>Freshwater and sediment microbial communities from various areas in North America, analyzing microbe dynamics in response to fracking.</title>
        <authorList>
            <person name="Lamendella R."/>
        </authorList>
    </citation>
    <scope>NUCLEOTIDE SEQUENCE [LARGE SCALE GENOMIC DNA]</scope>
    <source>
        <strain evidence="1 2">160A</strain>
    </source>
</reference>
<protein>
    <submittedName>
        <fullName evidence="1">Uncharacterized protein</fullName>
    </submittedName>
</protein>
<organism evidence="1 2">
    <name type="scientific">Marinilabilia salmonicolor</name>
    <dbReference type="NCBI Taxonomy" id="989"/>
    <lineage>
        <taxon>Bacteria</taxon>
        <taxon>Pseudomonadati</taxon>
        <taxon>Bacteroidota</taxon>
        <taxon>Bacteroidia</taxon>
        <taxon>Marinilabiliales</taxon>
        <taxon>Marinilabiliaceae</taxon>
        <taxon>Marinilabilia</taxon>
    </lineage>
</organism>
<dbReference type="EMBL" id="QPIZ01000017">
    <property type="protein sequence ID" value="RCW31644.1"/>
    <property type="molecule type" value="Genomic_DNA"/>
</dbReference>
<keyword evidence="2" id="KW-1185">Reference proteome</keyword>
<evidence type="ECO:0000313" key="1">
    <source>
        <dbReference type="EMBL" id="RCW31644.1"/>
    </source>
</evidence>